<dbReference type="Pfam" id="PF00535">
    <property type="entry name" value="Glycos_transf_2"/>
    <property type="match status" value="1"/>
</dbReference>
<reference evidence="2 3" key="1">
    <citation type="journal article" date="2015" name="Nature">
        <title>rRNA introns, odd ribosomes, and small enigmatic genomes across a large radiation of phyla.</title>
        <authorList>
            <person name="Brown C.T."/>
            <person name="Hug L.A."/>
            <person name="Thomas B.C."/>
            <person name="Sharon I."/>
            <person name="Castelle C.J."/>
            <person name="Singh A."/>
            <person name="Wilkins M.J."/>
            <person name="Williams K.H."/>
            <person name="Banfield J.F."/>
        </authorList>
    </citation>
    <scope>NUCLEOTIDE SEQUENCE [LARGE SCALE GENOMIC DNA]</scope>
</reference>
<protein>
    <submittedName>
        <fullName evidence="2">Glycosyl transferase family 2</fullName>
    </submittedName>
</protein>
<organism evidence="2 3">
    <name type="scientific">Candidatus Woesebacteria bacterium GW2011_GWB1_45_5</name>
    <dbReference type="NCBI Taxonomy" id="1618581"/>
    <lineage>
        <taxon>Bacteria</taxon>
        <taxon>Candidatus Woeseibacteriota</taxon>
    </lineage>
</organism>
<sequence>MAKEIDLSIIIVSFNTKTLTRECIESVAKYTKGITYEFIAVDNNSGDGSVEMLKGLAKKYPLKLIANKENTGFGSGNNGGLKIAGGRYMLLLNSDTLIEDNVLGEMVDYMDENPGTGIASCALKFENGTIQGTGGYFPTLGRVLAWMSFTDDLPLLYKLIKPFHPMHNLSPLGKNEKFFEKNREVDWLTGAFFMMRREVFEKVGYFDKDYFMYVEEV</sequence>
<dbReference type="EMBL" id="LCLA01000009">
    <property type="protein sequence ID" value="KKU10539.1"/>
    <property type="molecule type" value="Genomic_DNA"/>
</dbReference>
<accession>A0A0G1MQR8</accession>
<dbReference type="Proteomes" id="UP000034329">
    <property type="component" value="Unassembled WGS sequence"/>
</dbReference>
<comment type="caution">
    <text evidence="2">The sequence shown here is derived from an EMBL/GenBank/DDBJ whole genome shotgun (WGS) entry which is preliminary data.</text>
</comment>
<gene>
    <name evidence="2" type="ORF">UX13_C0009G0001</name>
</gene>
<dbReference type="SUPFAM" id="SSF53448">
    <property type="entry name" value="Nucleotide-diphospho-sugar transferases"/>
    <property type="match status" value="1"/>
</dbReference>
<evidence type="ECO:0000259" key="1">
    <source>
        <dbReference type="Pfam" id="PF00535"/>
    </source>
</evidence>
<feature type="non-terminal residue" evidence="2">
    <location>
        <position position="217"/>
    </location>
</feature>
<evidence type="ECO:0000313" key="2">
    <source>
        <dbReference type="EMBL" id="KKU10539.1"/>
    </source>
</evidence>
<proteinExistence type="predicted"/>
<evidence type="ECO:0000313" key="3">
    <source>
        <dbReference type="Proteomes" id="UP000034329"/>
    </source>
</evidence>
<dbReference type="PANTHER" id="PTHR43179:SF7">
    <property type="entry name" value="RHAMNOSYLTRANSFERASE WBBL"/>
    <property type="match status" value="1"/>
</dbReference>
<dbReference type="Gene3D" id="3.90.550.10">
    <property type="entry name" value="Spore Coat Polysaccharide Biosynthesis Protein SpsA, Chain A"/>
    <property type="match status" value="1"/>
</dbReference>
<dbReference type="InterPro" id="IPR001173">
    <property type="entry name" value="Glyco_trans_2-like"/>
</dbReference>
<feature type="domain" description="Glycosyltransferase 2-like" evidence="1">
    <location>
        <begin position="8"/>
        <end position="203"/>
    </location>
</feature>
<dbReference type="CDD" id="cd04186">
    <property type="entry name" value="GT_2_like_c"/>
    <property type="match status" value="1"/>
</dbReference>
<name>A0A0G1MQR8_9BACT</name>
<dbReference type="GO" id="GO:0016740">
    <property type="term" value="F:transferase activity"/>
    <property type="evidence" value="ECO:0007669"/>
    <property type="project" value="UniProtKB-KW"/>
</dbReference>
<dbReference type="InterPro" id="IPR029044">
    <property type="entry name" value="Nucleotide-diphossugar_trans"/>
</dbReference>
<dbReference type="PANTHER" id="PTHR43179">
    <property type="entry name" value="RHAMNOSYLTRANSFERASE WBBL"/>
    <property type="match status" value="1"/>
</dbReference>
<dbReference type="AlphaFoldDB" id="A0A0G1MQR8"/>
<keyword evidence="2" id="KW-0808">Transferase</keyword>